<keyword evidence="3" id="KW-1003">Cell membrane</keyword>
<dbReference type="Pfam" id="PF00528">
    <property type="entry name" value="BPD_transp_1"/>
    <property type="match status" value="1"/>
</dbReference>
<dbReference type="InterPro" id="IPR000515">
    <property type="entry name" value="MetI-like"/>
</dbReference>
<evidence type="ECO:0000313" key="10">
    <source>
        <dbReference type="Proteomes" id="UP000316517"/>
    </source>
</evidence>
<feature type="transmembrane region" description="Helical" evidence="7">
    <location>
        <begin position="165"/>
        <end position="190"/>
    </location>
</feature>
<evidence type="ECO:0000256" key="4">
    <source>
        <dbReference type="ARBA" id="ARBA00022692"/>
    </source>
</evidence>
<dbReference type="AlphaFoldDB" id="A0A523T9D2"/>
<evidence type="ECO:0000313" key="9">
    <source>
        <dbReference type="EMBL" id="TET26902.1"/>
    </source>
</evidence>
<sequence length="302" mass="35207">MSLFRSLVRRYKEKYDLVGILFIGPPIIYLFLIIIYPLITIFPASFQEYVPSSQSFVFVGLKQFQRLFADKLFWLSIKTTFVFAGFTVILHLLLAWALALLLNTRWWPSRRVRNLFRAVLLFPWIFSPAACALLWGILYHPRGFLSYFSQQLLHTRIGFLSDPKVALWSVLLVNGWNWYPFYMIILLGGLQSIDRSLYESSEIDGANRFQSFFHITLPLMTPLMMMIVIIDFIGTFIVFDLVWIMTKGGPLRTTYLISFFLYEKGLMTYKLGYASAVSVFMALFLSAFVAVYLILYLRRSKV</sequence>
<reference evidence="9 10" key="1">
    <citation type="submission" date="2019-03" db="EMBL/GenBank/DDBJ databases">
        <title>Metabolic potential of uncultured bacteria and archaea associated with petroleum seepage in deep-sea sediments.</title>
        <authorList>
            <person name="Dong X."/>
            <person name="Hubert C."/>
        </authorList>
    </citation>
    <scope>NUCLEOTIDE SEQUENCE [LARGE SCALE GENOMIC DNA]</scope>
    <source>
        <strain evidence="9">E44_bin3</strain>
    </source>
</reference>
<evidence type="ECO:0000256" key="5">
    <source>
        <dbReference type="ARBA" id="ARBA00022989"/>
    </source>
</evidence>
<dbReference type="Gene3D" id="1.10.3720.10">
    <property type="entry name" value="MetI-like"/>
    <property type="match status" value="1"/>
</dbReference>
<feature type="domain" description="ABC transmembrane type-1" evidence="8">
    <location>
        <begin position="77"/>
        <end position="292"/>
    </location>
</feature>
<keyword evidence="6 7" id="KW-0472">Membrane</keyword>
<feature type="transmembrane region" description="Helical" evidence="7">
    <location>
        <begin position="271"/>
        <end position="297"/>
    </location>
</feature>
<feature type="transmembrane region" description="Helical" evidence="7">
    <location>
        <begin position="20"/>
        <end position="42"/>
    </location>
</feature>
<proteinExistence type="inferred from homology"/>
<comment type="similarity">
    <text evidence="7">Belongs to the binding-protein-dependent transport system permease family.</text>
</comment>
<evidence type="ECO:0000256" key="6">
    <source>
        <dbReference type="ARBA" id="ARBA00023136"/>
    </source>
</evidence>
<name>A0A523T9D2_UNCAE</name>
<organism evidence="9 10">
    <name type="scientific">Aerophobetes bacterium</name>
    <dbReference type="NCBI Taxonomy" id="2030807"/>
    <lineage>
        <taxon>Bacteria</taxon>
        <taxon>Candidatus Aerophobota</taxon>
    </lineage>
</organism>
<keyword evidence="5 7" id="KW-1133">Transmembrane helix</keyword>
<feature type="transmembrane region" description="Helical" evidence="7">
    <location>
        <begin position="115"/>
        <end position="138"/>
    </location>
</feature>
<comment type="subcellular location">
    <subcellularLocation>
        <location evidence="1 7">Cell membrane</location>
        <topology evidence="1 7">Multi-pass membrane protein</topology>
    </subcellularLocation>
</comment>
<gene>
    <name evidence="9" type="ORF">E3J68_04870</name>
</gene>
<dbReference type="PANTHER" id="PTHR43005:SF1">
    <property type="entry name" value="SPERMIDINE_PUTRESCINE TRANSPORT SYSTEM PERMEASE PROTEIN"/>
    <property type="match status" value="1"/>
</dbReference>
<dbReference type="PROSITE" id="PS50928">
    <property type="entry name" value="ABC_TM1"/>
    <property type="match status" value="1"/>
</dbReference>
<dbReference type="CDD" id="cd06261">
    <property type="entry name" value="TM_PBP2"/>
    <property type="match status" value="1"/>
</dbReference>
<dbReference type="GO" id="GO:0005886">
    <property type="term" value="C:plasma membrane"/>
    <property type="evidence" value="ECO:0007669"/>
    <property type="project" value="UniProtKB-SubCell"/>
</dbReference>
<keyword evidence="2 7" id="KW-0813">Transport</keyword>
<accession>A0A523T9D2</accession>
<evidence type="ECO:0000256" key="2">
    <source>
        <dbReference type="ARBA" id="ARBA00022448"/>
    </source>
</evidence>
<protein>
    <submittedName>
        <fullName evidence="9">Sugar ABC transporter permease</fullName>
    </submittedName>
</protein>
<evidence type="ECO:0000259" key="8">
    <source>
        <dbReference type="PROSITE" id="PS50928"/>
    </source>
</evidence>
<dbReference type="InterPro" id="IPR035906">
    <property type="entry name" value="MetI-like_sf"/>
</dbReference>
<dbReference type="EMBL" id="SOJT01000217">
    <property type="protein sequence ID" value="TET26902.1"/>
    <property type="molecule type" value="Genomic_DNA"/>
</dbReference>
<evidence type="ECO:0000256" key="3">
    <source>
        <dbReference type="ARBA" id="ARBA00022475"/>
    </source>
</evidence>
<dbReference type="Proteomes" id="UP000316517">
    <property type="component" value="Unassembled WGS sequence"/>
</dbReference>
<evidence type="ECO:0000256" key="7">
    <source>
        <dbReference type="RuleBase" id="RU363032"/>
    </source>
</evidence>
<dbReference type="PANTHER" id="PTHR43005">
    <property type="entry name" value="BLR7065 PROTEIN"/>
    <property type="match status" value="1"/>
</dbReference>
<evidence type="ECO:0000256" key="1">
    <source>
        <dbReference type="ARBA" id="ARBA00004651"/>
    </source>
</evidence>
<comment type="caution">
    <text evidence="9">The sequence shown here is derived from an EMBL/GenBank/DDBJ whole genome shotgun (WGS) entry which is preliminary data.</text>
</comment>
<feature type="transmembrane region" description="Helical" evidence="7">
    <location>
        <begin position="81"/>
        <end position="103"/>
    </location>
</feature>
<keyword evidence="4 7" id="KW-0812">Transmembrane</keyword>
<dbReference type="GO" id="GO:0055085">
    <property type="term" value="P:transmembrane transport"/>
    <property type="evidence" value="ECO:0007669"/>
    <property type="project" value="InterPro"/>
</dbReference>
<dbReference type="SUPFAM" id="SSF161098">
    <property type="entry name" value="MetI-like"/>
    <property type="match status" value="1"/>
</dbReference>